<gene>
    <name evidence="1" type="ORF">A2Y62_09245</name>
</gene>
<reference evidence="1 2" key="1">
    <citation type="journal article" date="2016" name="Nat. Commun.">
        <title>Thousands of microbial genomes shed light on interconnected biogeochemical processes in an aquifer system.</title>
        <authorList>
            <person name="Anantharaman K."/>
            <person name="Brown C.T."/>
            <person name="Hug L.A."/>
            <person name="Sharon I."/>
            <person name="Castelle C.J."/>
            <person name="Probst A.J."/>
            <person name="Thomas B.C."/>
            <person name="Singh A."/>
            <person name="Wilkins M.J."/>
            <person name="Karaoz U."/>
            <person name="Brodie E.L."/>
            <person name="Williams K.H."/>
            <person name="Hubbard S.S."/>
            <person name="Banfield J.F."/>
        </authorList>
    </citation>
    <scope>NUCLEOTIDE SEQUENCE [LARGE SCALE GENOMIC DNA]</scope>
</reference>
<dbReference type="Proteomes" id="UP000178943">
    <property type="component" value="Unassembled WGS sequence"/>
</dbReference>
<sequence length="72" mass="8120">MENKYSCKFLFFQWGSDLNIRHAHDVGLQGVSKHTVKISSKNAERGGENLTKADKRLFTNKVSGSCFKSSRV</sequence>
<accession>A0A1F5VFR4</accession>
<protein>
    <submittedName>
        <fullName evidence="1">Uncharacterized protein</fullName>
    </submittedName>
</protein>
<evidence type="ECO:0000313" key="2">
    <source>
        <dbReference type="Proteomes" id="UP000178943"/>
    </source>
</evidence>
<proteinExistence type="predicted"/>
<dbReference type="AlphaFoldDB" id="A0A1F5VFR4"/>
<comment type="caution">
    <text evidence="1">The sequence shown here is derived from an EMBL/GenBank/DDBJ whole genome shotgun (WGS) entry which is preliminary data.</text>
</comment>
<evidence type="ECO:0000313" key="1">
    <source>
        <dbReference type="EMBL" id="OGF61761.1"/>
    </source>
</evidence>
<name>A0A1F5VFR4_9BACT</name>
<organism evidence="1 2">
    <name type="scientific">Candidatus Fischerbacteria bacterium RBG_13_37_8</name>
    <dbReference type="NCBI Taxonomy" id="1817863"/>
    <lineage>
        <taxon>Bacteria</taxon>
        <taxon>Candidatus Fischeribacteriota</taxon>
    </lineage>
</organism>
<dbReference type="EMBL" id="MFGW01000188">
    <property type="protein sequence ID" value="OGF61761.1"/>
    <property type="molecule type" value="Genomic_DNA"/>
</dbReference>